<dbReference type="Proteomes" id="UP000039865">
    <property type="component" value="Unassembled WGS sequence"/>
</dbReference>
<protein>
    <submittedName>
        <fullName evidence="5">Sam-dependent methyltransferase</fullName>
    </submittedName>
</protein>
<keyword evidence="1 5" id="KW-0489">Methyltransferase</keyword>
<keyword evidence="3" id="KW-0949">S-adenosyl-L-methionine</keyword>
<evidence type="ECO:0000313" key="5">
    <source>
        <dbReference type="EMBL" id="CDW90260.1"/>
    </source>
</evidence>
<dbReference type="PANTHER" id="PTHR10509">
    <property type="entry name" value="O-METHYLTRANSFERASE-RELATED"/>
    <property type="match status" value="1"/>
</dbReference>
<evidence type="ECO:0000256" key="3">
    <source>
        <dbReference type="ARBA" id="ARBA00022691"/>
    </source>
</evidence>
<dbReference type="InParanoid" id="A0A078B6U5"/>
<dbReference type="InterPro" id="IPR029063">
    <property type="entry name" value="SAM-dependent_MTases_sf"/>
</dbReference>
<dbReference type="OMA" id="VCFEGVF"/>
<sequence>MVMMKYGEKPHDNRIEVQDFVNLRMNKISDIKLRLRQETIEKCQRQSIMLAGVDQCEHMKFLVKQANAKKGIELGVFTGYSALSFAEVLPEDGLLIAIDVSEEWTEIAKKYWKEAGVDHKIQLRLEGGSIVLDELLADENNKNSFDFAFIDADKINYPNYYDRVIQLLRPGGILLIDNTIWFGKIVNEELRTKDEQTSQIWRIVELAMNDERVETHTIYLSDGLTIVHKK</sequence>
<dbReference type="GO" id="GO:0032259">
    <property type="term" value="P:methylation"/>
    <property type="evidence" value="ECO:0007669"/>
    <property type="project" value="UniProtKB-KW"/>
</dbReference>
<comment type="similarity">
    <text evidence="4">Belongs to the class I-like SAM-binding methyltransferase superfamily. Cation-dependent O-methyltransferase family.</text>
</comment>
<dbReference type="Pfam" id="PF01596">
    <property type="entry name" value="Methyltransf_3"/>
    <property type="match status" value="1"/>
</dbReference>
<organism evidence="5 6">
    <name type="scientific">Stylonychia lemnae</name>
    <name type="common">Ciliate</name>
    <dbReference type="NCBI Taxonomy" id="5949"/>
    <lineage>
        <taxon>Eukaryota</taxon>
        <taxon>Sar</taxon>
        <taxon>Alveolata</taxon>
        <taxon>Ciliophora</taxon>
        <taxon>Intramacronucleata</taxon>
        <taxon>Spirotrichea</taxon>
        <taxon>Stichotrichia</taxon>
        <taxon>Sporadotrichida</taxon>
        <taxon>Oxytrichidae</taxon>
        <taxon>Stylonychinae</taxon>
        <taxon>Stylonychia</taxon>
    </lineage>
</organism>
<dbReference type="GO" id="GO:0008757">
    <property type="term" value="F:S-adenosylmethionine-dependent methyltransferase activity"/>
    <property type="evidence" value="ECO:0007669"/>
    <property type="project" value="TreeGrafter"/>
</dbReference>
<keyword evidence="6" id="KW-1185">Reference proteome</keyword>
<dbReference type="EMBL" id="CCKQ01018304">
    <property type="protein sequence ID" value="CDW90260.1"/>
    <property type="molecule type" value="Genomic_DNA"/>
</dbReference>
<dbReference type="InterPro" id="IPR050362">
    <property type="entry name" value="Cation-dep_OMT"/>
</dbReference>
<dbReference type="GO" id="GO:0008171">
    <property type="term" value="F:O-methyltransferase activity"/>
    <property type="evidence" value="ECO:0007669"/>
    <property type="project" value="InterPro"/>
</dbReference>
<dbReference type="InterPro" id="IPR002935">
    <property type="entry name" value="SAM_O-MeTrfase"/>
</dbReference>
<reference evidence="5 6" key="1">
    <citation type="submission" date="2014-06" db="EMBL/GenBank/DDBJ databases">
        <authorList>
            <person name="Swart Estienne"/>
        </authorList>
    </citation>
    <scope>NUCLEOTIDE SEQUENCE [LARGE SCALE GENOMIC DNA]</scope>
    <source>
        <strain evidence="5 6">130c</strain>
    </source>
</reference>
<evidence type="ECO:0000256" key="2">
    <source>
        <dbReference type="ARBA" id="ARBA00022679"/>
    </source>
</evidence>
<proteinExistence type="inferred from homology"/>
<dbReference type="AlphaFoldDB" id="A0A078B6U5"/>
<accession>A0A078B6U5</accession>
<keyword evidence="2 5" id="KW-0808">Transferase</keyword>
<evidence type="ECO:0000256" key="1">
    <source>
        <dbReference type="ARBA" id="ARBA00022603"/>
    </source>
</evidence>
<dbReference type="Gene3D" id="3.40.50.150">
    <property type="entry name" value="Vaccinia Virus protein VP39"/>
    <property type="match status" value="1"/>
</dbReference>
<dbReference type="PROSITE" id="PS51682">
    <property type="entry name" value="SAM_OMT_I"/>
    <property type="match status" value="1"/>
</dbReference>
<dbReference type="CDD" id="cd02440">
    <property type="entry name" value="AdoMet_MTases"/>
    <property type="match status" value="1"/>
</dbReference>
<gene>
    <name evidence="5" type="primary">Contig16774.g17868</name>
    <name evidence="5" type="ORF">STYLEM_19402</name>
</gene>
<evidence type="ECO:0000256" key="4">
    <source>
        <dbReference type="ARBA" id="ARBA00023453"/>
    </source>
</evidence>
<dbReference type="OrthoDB" id="10251242at2759"/>
<evidence type="ECO:0000313" key="6">
    <source>
        <dbReference type="Proteomes" id="UP000039865"/>
    </source>
</evidence>
<dbReference type="SUPFAM" id="SSF53335">
    <property type="entry name" value="S-adenosyl-L-methionine-dependent methyltransferases"/>
    <property type="match status" value="1"/>
</dbReference>
<name>A0A078B6U5_STYLE</name>
<dbReference type="PANTHER" id="PTHR10509:SF14">
    <property type="entry name" value="CAFFEOYL-COA O-METHYLTRANSFERASE 3-RELATED"/>
    <property type="match status" value="1"/>
</dbReference>